<feature type="compositionally biased region" description="Low complexity" evidence="3">
    <location>
        <begin position="921"/>
        <end position="930"/>
    </location>
</feature>
<feature type="compositionally biased region" description="Low complexity" evidence="3">
    <location>
        <begin position="794"/>
        <end position="827"/>
    </location>
</feature>
<dbReference type="InParanoid" id="F0ZH92"/>
<dbReference type="InterPro" id="IPR036322">
    <property type="entry name" value="WD40_repeat_dom_sf"/>
</dbReference>
<keyword evidence="1 2" id="KW-0853">WD repeat</keyword>
<dbReference type="InterPro" id="IPR036372">
    <property type="entry name" value="BEACH_dom_sf"/>
</dbReference>
<dbReference type="VEuPathDB" id="AmoebaDB:DICPUDRAFT_94261"/>
<dbReference type="Gene3D" id="2.130.10.10">
    <property type="entry name" value="YVTN repeat-like/Quinoprotein amine dehydrogenase"/>
    <property type="match status" value="2"/>
</dbReference>
<evidence type="ECO:0000259" key="4">
    <source>
        <dbReference type="PROSITE" id="PS50197"/>
    </source>
</evidence>
<feature type="compositionally biased region" description="Polar residues" evidence="3">
    <location>
        <begin position="988"/>
        <end position="1007"/>
    </location>
</feature>
<dbReference type="InterPro" id="IPR001680">
    <property type="entry name" value="WD40_rpt"/>
</dbReference>
<dbReference type="GeneID" id="10504192"/>
<evidence type="ECO:0000313" key="6">
    <source>
        <dbReference type="Proteomes" id="UP000001064"/>
    </source>
</evidence>
<dbReference type="GO" id="GO:0005769">
    <property type="term" value="C:early endosome"/>
    <property type="evidence" value="ECO:0000318"/>
    <property type="project" value="GO_Central"/>
</dbReference>
<dbReference type="EMBL" id="GL871019">
    <property type="protein sequence ID" value="EGC36683.1"/>
    <property type="molecule type" value="Genomic_DNA"/>
</dbReference>
<dbReference type="OMA" id="NKMESCA"/>
<organism evidence="5 6">
    <name type="scientific">Dictyostelium purpureum</name>
    <name type="common">Slime mold</name>
    <dbReference type="NCBI Taxonomy" id="5786"/>
    <lineage>
        <taxon>Eukaryota</taxon>
        <taxon>Amoebozoa</taxon>
        <taxon>Evosea</taxon>
        <taxon>Eumycetozoa</taxon>
        <taxon>Dictyostelia</taxon>
        <taxon>Dictyosteliales</taxon>
        <taxon>Dictyosteliaceae</taxon>
        <taxon>Dictyostelium</taxon>
    </lineage>
</organism>
<evidence type="ECO:0000256" key="1">
    <source>
        <dbReference type="ARBA" id="ARBA00022574"/>
    </source>
</evidence>
<dbReference type="GO" id="GO:0005770">
    <property type="term" value="C:late endosome"/>
    <property type="evidence" value="ECO:0000318"/>
    <property type="project" value="GO_Central"/>
</dbReference>
<feature type="region of interest" description="Disordered" evidence="3">
    <location>
        <begin position="921"/>
        <end position="943"/>
    </location>
</feature>
<dbReference type="SMART" id="SM00320">
    <property type="entry name" value="WD40"/>
    <property type="match status" value="5"/>
</dbReference>
<dbReference type="Gene3D" id="1.10.1540.10">
    <property type="entry name" value="BEACH domain"/>
    <property type="match status" value="1"/>
</dbReference>
<feature type="domain" description="BEACH" evidence="4">
    <location>
        <begin position="423"/>
        <end position="687"/>
    </location>
</feature>
<accession>F0ZH92</accession>
<dbReference type="SUPFAM" id="SSF81837">
    <property type="entry name" value="BEACH domain"/>
    <property type="match status" value="1"/>
</dbReference>
<dbReference type="SUPFAM" id="SSF50978">
    <property type="entry name" value="WD40 repeat-like"/>
    <property type="match status" value="1"/>
</dbReference>
<dbReference type="InterPro" id="IPR016024">
    <property type="entry name" value="ARM-type_fold"/>
</dbReference>
<feature type="region of interest" description="Disordered" evidence="3">
    <location>
        <begin position="65"/>
        <end position="153"/>
    </location>
</feature>
<name>F0ZH92_DICPU</name>
<dbReference type="SUPFAM" id="SSF56112">
    <property type="entry name" value="Protein kinase-like (PK-like)"/>
    <property type="match status" value="2"/>
</dbReference>
<dbReference type="Pfam" id="PF00400">
    <property type="entry name" value="WD40"/>
    <property type="match status" value="1"/>
</dbReference>
<evidence type="ECO:0000313" key="5">
    <source>
        <dbReference type="EMBL" id="EGC36683.1"/>
    </source>
</evidence>
<dbReference type="OrthoDB" id="26681at2759"/>
<dbReference type="RefSeq" id="XP_003286782.1">
    <property type="nucleotide sequence ID" value="XM_003286734.1"/>
</dbReference>
<keyword evidence="6" id="KW-1185">Reference proteome</keyword>
<feature type="region of interest" description="Disordered" evidence="3">
    <location>
        <begin position="979"/>
        <end position="1015"/>
    </location>
</feature>
<dbReference type="InterPro" id="IPR015943">
    <property type="entry name" value="WD40/YVTN_repeat-like_dom_sf"/>
</dbReference>
<dbReference type="FunCoup" id="F0ZH92">
    <property type="interactions" value="16"/>
</dbReference>
<dbReference type="SMART" id="SM01026">
    <property type="entry name" value="Beach"/>
    <property type="match status" value="1"/>
</dbReference>
<dbReference type="PROSITE" id="PS50082">
    <property type="entry name" value="WD_REPEATS_2"/>
    <property type="match status" value="1"/>
</dbReference>
<dbReference type="eggNOG" id="KOG1786">
    <property type="taxonomic scope" value="Eukaryota"/>
</dbReference>
<dbReference type="InterPro" id="IPR000409">
    <property type="entry name" value="BEACH_dom"/>
</dbReference>
<feature type="compositionally biased region" description="Polar residues" evidence="3">
    <location>
        <begin position="748"/>
        <end position="762"/>
    </location>
</feature>
<dbReference type="CDD" id="cd06071">
    <property type="entry name" value="Beach"/>
    <property type="match status" value="1"/>
</dbReference>
<feature type="region of interest" description="Disordered" evidence="3">
    <location>
        <begin position="741"/>
        <end position="843"/>
    </location>
</feature>
<dbReference type="Gene3D" id="1.10.510.10">
    <property type="entry name" value="Transferase(Phosphotransferase) domain 1"/>
    <property type="match status" value="2"/>
</dbReference>
<feature type="repeat" description="WD" evidence="2">
    <location>
        <begin position="1664"/>
        <end position="1705"/>
    </location>
</feature>
<protein>
    <recommendedName>
        <fullName evidence="4">BEACH domain-containing protein</fullName>
    </recommendedName>
</protein>
<proteinExistence type="predicted"/>
<sequence length="1979" mass="223622">MGQTLTKEEIKNEIEKHLKICFLSLDQEDLYSKNSISFNLSTASSQKGLVDDYFSYIANQNNNNNSNSNGYGSSSSNNSPNLIGANTNNTTTSSTSSSALSSTSTTPITKTPPTISPSPSSNDIQNDTTNNNSNNTNNSLNNSNIPIQKSSSSTSLLNNLISPKKKTVKYKEGSFEAACYEGDEIFVQLFKKQIPNTNNIKLYEKVLRPVNINQQYKPQPNEYLTIWEYFEEVNSQPLFYDQNPSFTFNNNYLVQEKQINNIENDRFLINKEFIKSVLQSFETFISPLPNSIHFNDISIPPSIDYSSPNTLKIHPNILPIIEIIINDNKISDQDNNNNDEINNTFIIYKKYNYTLDSLLRYSSEYLQKNPKITNFIIYQLVQLMAFLHQKEVVHGDLTPSHIHLSNQMWLGLEGFSFPSAPLYHSPSENQLESSINKWVHGELSNFNYLMILNHLAHRRMGDPMNHPVLPWVMDFSRLGGGWRDLTKTKYRLNKGDEQLDFQFLNAPGGAEKPHHISDILSELTYYSYLARRTPVPLLQRFVRANYEPNEYPATMERLYRWTPDECIPEFFTNPTIFSSIHPDMPDLQIPDWAPSKEDFIQIHMNALESDQVSINLNYWIDLTFGYLLRGEEAIKAKNVALMDTSVPRNSGIVQLFTTPHPKKKVLNNNFQQKHYQFLQQQIAQQQQAQQQIQQQQQNHQLNQSSEEFIIRFNENAFKYDGMHSSGGTSFLQGSSLATILSSGRGDNVSRSDSIGSNSSATAPNVLLSPNISQSPNNNSNGNITNTSPLVSGISISTTSNTTTNTTTTFNNSPSNSSQQTQPQRSSSLLGGKPRTGSGKLNEKQTLAKFLPSLFYSQSIKIEKEEQQQQIFNNSGSQSPTNQPINIDLLSNINSNYIGYGSLGNSSPISLLNMQQKLAEQQAQQSSQIQQNPPPQQQQQTFSGTTPNKVLIHSKSEESMTKKYLGNNGSNNGLNASLSSISINNNNSKTMPSSPQFGSNSEANHINNPPSPVLLKDSMSEGVNDIIEPLPDFDCDLEEFEVNNEFTLLSEDTGFQQHQQNYQQQQTTNTNIFIESIINCESTSLFNYNFSKLNPVYRPLEYNNQNSFGSNKTSHSKPLVEDFSLLSINSKKELSNIDLIKSNDMFSLGCIIAELHQGHSLFTTQTLKSHFLDYEKPNQRSHRGHLVNGYPITSNLPINVKEVVDRLITPNPSDRMQLKELLSSTLFPSYFRQMYHFLCHFHSLHTPEERLTFTLANIGIVTSLPNEAFDLILPFILELFNNPKTMVSALIDLLDPLSQRLGIQLSQAYLLPCLIKLYQRHDDHLLQCHLIQVPMVDMIVSRFGRDVYIHHILPFLLDSVKTNPKENPNHEMLTTALIKISRILGVPLTIRHMMYPLLVALTKPRLQHLSEPLVSIASSLGEQIIVKFYFPSIFTLIQKHSSKASRSESIPCILLKLLQDLIALVKPGLLLRCLFQNNNSNYLASLLLNPPNSSLLLPLAETLIKIATRIGVNNTKNSILKYVQQFFGNYSDLYKYSGVDSYAHIGGDSESTKSLRSIYSPEMTYHLYYKLSRLIGFDVMRAEITDNSLIEHIMRVYIKDNSIKTNEQPLQQVSPYVSDDGLYDVYEETLEQKISSIYKLDDYQDYDDMICDQTFSLQGNIVAQYKEHTASIRSISLLPSEERFMTGGRDNLVKIWSLYSPKSLTTYNNHIHTAHTVHFLSSLVASCDINSLQVWDPESKIRVNSFSEPNGTFHCFEPLTNKYLLASPNESFLSFYDLSIGNQTNEWQLSYQTSQSIRCITTSNDNLISTNSNQLLNNVTASSIPNAFPTWIATGSSSGTITLLDTRTGTVLEQWKSHDHSPITKLIGQGSRYLISCSEKTVIQWDLYSSPPSIFKMWKGFKENITSASLYQNDLVVSSGYKLSSMTLLDDPYSAGYNTFRVDGLKLNIQKQTNIQSIAFLPLHHILLAGNEDGSIKALQ</sequence>
<dbReference type="PANTHER" id="PTHR46866">
    <property type="entry name" value="GH12955P"/>
    <property type="match status" value="1"/>
</dbReference>
<dbReference type="GO" id="GO:2000643">
    <property type="term" value="P:positive regulation of early endosome to late endosome transport"/>
    <property type="evidence" value="ECO:0000318"/>
    <property type="project" value="GO_Central"/>
</dbReference>
<dbReference type="PANTHER" id="PTHR46866:SF1">
    <property type="entry name" value="GH12955P"/>
    <property type="match status" value="1"/>
</dbReference>
<evidence type="ECO:0000256" key="3">
    <source>
        <dbReference type="SAM" id="MobiDB-lite"/>
    </source>
</evidence>
<gene>
    <name evidence="5" type="ORF">DICPUDRAFT_94261</name>
</gene>
<dbReference type="Proteomes" id="UP000001064">
    <property type="component" value="Unassembled WGS sequence"/>
</dbReference>
<evidence type="ECO:0000256" key="2">
    <source>
        <dbReference type="PROSITE-ProRule" id="PRU00221"/>
    </source>
</evidence>
<reference evidence="6" key="1">
    <citation type="journal article" date="2011" name="Genome Biol.">
        <title>Comparative genomics of the social amoebae Dictyostelium discoideum and Dictyostelium purpureum.</title>
        <authorList>
            <consortium name="US DOE Joint Genome Institute (JGI-PGF)"/>
            <person name="Sucgang R."/>
            <person name="Kuo A."/>
            <person name="Tian X."/>
            <person name="Salerno W."/>
            <person name="Parikh A."/>
            <person name="Feasley C.L."/>
            <person name="Dalin E."/>
            <person name="Tu H."/>
            <person name="Huang E."/>
            <person name="Barry K."/>
            <person name="Lindquist E."/>
            <person name="Shapiro H."/>
            <person name="Bruce D."/>
            <person name="Schmutz J."/>
            <person name="Salamov A."/>
            <person name="Fey P."/>
            <person name="Gaudet P."/>
            <person name="Anjard C."/>
            <person name="Babu M.M."/>
            <person name="Basu S."/>
            <person name="Bushmanova Y."/>
            <person name="van der Wel H."/>
            <person name="Katoh-Kurasawa M."/>
            <person name="Dinh C."/>
            <person name="Coutinho P.M."/>
            <person name="Saito T."/>
            <person name="Elias M."/>
            <person name="Schaap P."/>
            <person name="Kay R.R."/>
            <person name="Henrissat B."/>
            <person name="Eichinger L."/>
            <person name="Rivero F."/>
            <person name="Putnam N.H."/>
            <person name="West C.M."/>
            <person name="Loomis W.F."/>
            <person name="Chisholm R.L."/>
            <person name="Shaulsky G."/>
            <person name="Strassmann J.E."/>
            <person name="Queller D.C."/>
            <person name="Kuspa A."/>
            <person name="Grigoriev I.V."/>
        </authorList>
    </citation>
    <scope>NUCLEOTIDE SEQUENCE [LARGE SCALE GENOMIC DNA]</scope>
    <source>
        <strain evidence="6">QSDP1</strain>
    </source>
</reference>
<dbReference type="PROSITE" id="PS50294">
    <property type="entry name" value="WD_REPEATS_REGION"/>
    <property type="match status" value="1"/>
</dbReference>
<dbReference type="PROSITE" id="PS50197">
    <property type="entry name" value="BEACH"/>
    <property type="match status" value="1"/>
</dbReference>
<dbReference type="KEGG" id="dpp:DICPUDRAFT_94261"/>
<dbReference type="SUPFAM" id="SSF48371">
    <property type="entry name" value="ARM repeat"/>
    <property type="match status" value="1"/>
</dbReference>
<feature type="compositionally biased region" description="Low complexity" evidence="3">
    <location>
        <begin position="768"/>
        <end position="787"/>
    </location>
</feature>
<dbReference type="InterPro" id="IPR011009">
    <property type="entry name" value="Kinase-like_dom_sf"/>
</dbReference>
<dbReference type="Pfam" id="PF02138">
    <property type="entry name" value="Beach"/>
    <property type="match status" value="1"/>
</dbReference>
<dbReference type="eggNOG" id="KOG4190">
    <property type="taxonomic scope" value="Eukaryota"/>
</dbReference>